<name>A0A1C7WR46_9BACT</name>
<keyword evidence="1" id="KW-0812">Transmembrane</keyword>
<organism evidence="2 3">
    <name type="scientific">Aliarcobacter thereius LMG 24486</name>
    <dbReference type="NCBI Taxonomy" id="1032240"/>
    <lineage>
        <taxon>Bacteria</taxon>
        <taxon>Pseudomonadati</taxon>
        <taxon>Campylobacterota</taxon>
        <taxon>Epsilonproteobacteria</taxon>
        <taxon>Campylobacterales</taxon>
        <taxon>Arcobacteraceae</taxon>
        <taxon>Aliarcobacter</taxon>
    </lineage>
</organism>
<comment type="caution">
    <text evidence="2">The sequence shown here is derived from an EMBL/GenBank/DDBJ whole genome shotgun (WGS) entry which is preliminary data.</text>
</comment>
<dbReference type="RefSeq" id="WP_257122329.1">
    <property type="nucleotide sequence ID" value="NZ_CP035926.1"/>
</dbReference>
<feature type="transmembrane region" description="Helical" evidence="1">
    <location>
        <begin position="6"/>
        <end position="26"/>
    </location>
</feature>
<evidence type="ECO:0000313" key="3">
    <source>
        <dbReference type="Proteomes" id="UP000092987"/>
    </source>
</evidence>
<keyword evidence="1" id="KW-1133">Transmembrane helix</keyword>
<protein>
    <submittedName>
        <fullName evidence="2">Uncharacterized protein</fullName>
    </submittedName>
</protein>
<reference evidence="2 3" key="1">
    <citation type="submission" date="2015-10" db="EMBL/GenBank/DDBJ databases">
        <authorList>
            <person name="Rovetto F.F."/>
            <person name="Cocolin L.L."/>
            <person name="Illeghems K.K."/>
            <person name="Van Nieuwerbuegh F.F."/>
            <person name="Houf K.K."/>
        </authorList>
    </citation>
    <scope>NUCLEOTIDE SEQUENCE [LARGE SCALE GENOMIC DNA]</scope>
    <source>
        <strain evidence="2 3">LMG 24486</strain>
    </source>
</reference>
<evidence type="ECO:0000313" key="2">
    <source>
        <dbReference type="EMBL" id="OCL95744.1"/>
    </source>
</evidence>
<gene>
    <name evidence="2" type="ORF">AA347_01224</name>
</gene>
<accession>A0A1C7WR46</accession>
<keyword evidence="1" id="KW-0472">Membrane</keyword>
<proteinExistence type="predicted"/>
<sequence>MTTFITGAIIALPLVIGLLGVALFSAKKRNTNQHFKIKSTNK</sequence>
<evidence type="ECO:0000256" key="1">
    <source>
        <dbReference type="SAM" id="Phobius"/>
    </source>
</evidence>
<keyword evidence="3" id="KW-1185">Reference proteome</keyword>
<dbReference type="EMBL" id="LLKQ01000001">
    <property type="protein sequence ID" value="OCL95744.1"/>
    <property type="molecule type" value="Genomic_DNA"/>
</dbReference>
<dbReference type="Proteomes" id="UP000092987">
    <property type="component" value="Unassembled WGS sequence"/>
</dbReference>